<gene>
    <name evidence="2" type="ORF">NCTC10865_02517</name>
    <name evidence="3" type="ORF">NCTC8500_02292</name>
</gene>
<proteinExistence type="predicted"/>
<dbReference type="EMBL" id="UGFG01000001">
    <property type="protein sequence ID" value="STM38515.1"/>
    <property type="molecule type" value="Genomic_DNA"/>
</dbReference>
<reference evidence="4 5" key="1">
    <citation type="submission" date="2018-06" db="EMBL/GenBank/DDBJ databases">
        <authorList>
            <consortium name="Pathogen Informatics"/>
            <person name="Doyle S."/>
        </authorList>
    </citation>
    <scope>NUCLEOTIDE SEQUENCE [LARGE SCALE GENOMIC DNA]</scope>
    <source>
        <strain evidence="2 4">NCTC10865</strain>
        <strain evidence="3 5">NCTC8500</strain>
    </source>
</reference>
<evidence type="ECO:0000313" key="4">
    <source>
        <dbReference type="Proteomes" id="UP000254159"/>
    </source>
</evidence>
<feature type="compositionally biased region" description="Basic and acidic residues" evidence="1">
    <location>
        <begin position="45"/>
        <end position="55"/>
    </location>
</feature>
<evidence type="ECO:0000313" key="2">
    <source>
        <dbReference type="EMBL" id="STI17225.1"/>
    </source>
</evidence>
<dbReference type="Proteomes" id="UP000254159">
    <property type="component" value="Unassembled WGS sequence"/>
</dbReference>
<dbReference type="AlphaFoldDB" id="A0A377DQX7"/>
<evidence type="ECO:0000313" key="3">
    <source>
        <dbReference type="EMBL" id="STM38515.1"/>
    </source>
</evidence>
<accession>A0A377DQX7</accession>
<sequence>MDNFKITPLFSMDAKQLQELAAPTGKFTRDSPKGASNAKIVSGENTRRDDRRDGCPEFNQPGVFELLP</sequence>
<dbReference type="Proteomes" id="UP000254429">
    <property type="component" value="Unassembled WGS sequence"/>
</dbReference>
<evidence type="ECO:0000256" key="1">
    <source>
        <dbReference type="SAM" id="MobiDB-lite"/>
    </source>
</evidence>
<feature type="region of interest" description="Disordered" evidence="1">
    <location>
        <begin position="24"/>
        <end position="68"/>
    </location>
</feature>
<evidence type="ECO:0000313" key="5">
    <source>
        <dbReference type="Proteomes" id="UP000254429"/>
    </source>
</evidence>
<organism evidence="3 5">
    <name type="scientific">Escherichia coli</name>
    <dbReference type="NCBI Taxonomy" id="562"/>
    <lineage>
        <taxon>Bacteria</taxon>
        <taxon>Pseudomonadati</taxon>
        <taxon>Pseudomonadota</taxon>
        <taxon>Gammaproteobacteria</taxon>
        <taxon>Enterobacterales</taxon>
        <taxon>Enterobacteriaceae</taxon>
        <taxon>Escherichia</taxon>
    </lineage>
</organism>
<name>A0A377DQX7_ECOLX</name>
<dbReference type="EMBL" id="UGCD01000002">
    <property type="protein sequence ID" value="STI17225.1"/>
    <property type="molecule type" value="Genomic_DNA"/>
</dbReference>
<protein>
    <submittedName>
        <fullName evidence="3">Uncharacterized protein</fullName>
    </submittedName>
</protein>